<protein>
    <submittedName>
        <fullName evidence="1">5-methylcytosine-specific restriction protein A</fullName>
    </submittedName>
</protein>
<comment type="caution">
    <text evidence="1">The sequence shown here is derived from an EMBL/GenBank/DDBJ whole genome shotgun (WGS) entry which is preliminary data.</text>
</comment>
<dbReference type="EMBL" id="SHLC01000001">
    <property type="protein sequence ID" value="RZU64925.1"/>
    <property type="molecule type" value="Genomic_DNA"/>
</dbReference>
<sequence length="115" mass="12631">MRVCSKHGCPTIYPASEGSRCKTHRQQARAARVDNKVYSSKGHRSFRSAVLTRDPICTSCELTLSTVADHYPLTRRELVDAGLNPNDPQHGRGLCANCHNTHTAATSPGGWNDRT</sequence>
<evidence type="ECO:0000313" key="2">
    <source>
        <dbReference type="Proteomes" id="UP000291483"/>
    </source>
</evidence>
<keyword evidence="2" id="KW-1185">Reference proteome</keyword>
<reference evidence="1 2" key="1">
    <citation type="submission" date="2019-02" db="EMBL/GenBank/DDBJ databases">
        <title>Sequencing the genomes of 1000 actinobacteria strains.</title>
        <authorList>
            <person name="Klenk H.-P."/>
        </authorList>
    </citation>
    <scope>NUCLEOTIDE SEQUENCE [LARGE SCALE GENOMIC DNA]</scope>
    <source>
        <strain evidence="1 2">DSM 18319</strain>
    </source>
</reference>
<gene>
    <name evidence="1" type="ORF">EV379_1236</name>
</gene>
<evidence type="ECO:0000313" key="1">
    <source>
        <dbReference type="EMBL" id="RZU64925.1"/>
    </source>
</evidence>
<organism evidence="1 2">
    <name type="scientific">Microterricola gilva</name>
    <dbReference type="NCBI Taxonomy" id="393267"/>
    <lineage>
        <taxon>Bacteria</taxon>
        <taxon>Bacillati</taxon>
        <taxon>Actinomycetota</taxon>
        <taxon>Actinomycetes</taxon>
        <taxon>Micrococcales</taxon>
        <taxon>Microbacteriaceae</taxon>
        <taxon>Microterricola</taxon>
    </lineage>
</organism>
<dbReference type="AlphaFoldDB" id="A0A4Q8AM03"/>
<accession>A0A4Q8AM03</accession>
<name>A0A4Q8AM03_9MICO</name>
<proteinExistence type="predicted"/>
<dbReference type="Proteomes" id="UP000291483">
    <property type="component" value="Unassembled WGS sequence"/>
</dbReference>